<sequence length="98" mass="11530">MADNLHRQFDHIEDFETERLQTTNYQDYQTLNSNSIKLQDMIFFGRISSFCVSTVLVAFLFLVAQVATFWAFFWAITISVIGQIGIYVLIEYYKAQKR</sequence>
<reference evidence="2 3" key="1">
    <citation type="submission" date="2014-04" db="EMBL/GenBank/DDBJ databases">
        <title>Variable characteristics of bacteriocin-producing Streptococcus salivarius strains isolated from Malaysian subjects.</title>
        <authorList>
            <person name="Philip K."/>
            <person name="Barbour A."/>
        </authorList>
    </citation>
    <scope>NUCLEOTIDE SEQUENCE [LARGE SCALE GENOMIC DNA]</scope>
    <source>
        <strain evidence="2 3">NU10</strain>
    </source>
</reference>
<evidence type="ECO:0000256" key="1">
    <source>
        <dbReference type="SAM" id="Phobius"/>
    </source>
</evidence>
<organism evidence="2 3">
    <name type="scientific">Streptococcus salivarius</name>
    <dbReference type="NCBI Taxonomy" id="1304"/>
    <lineage>
        <taxon>Bacteria</taxon>
        <taxon>Bacillati</taxon>
        <taxon>Bacillota</taxon>
        <taxon>Bacilli</taxon>
        <taxon>Lactobacillales</taxon>
        <taxon>Streptococcaceae</taxon>
        <taxon>Streptococcus</taxon>
    </lineage>
</organism>
<gene>
    <name evidence="2" type="ORF">DL07_07080</name>
</gene>
<keyword evidence="1" id="KW-0472">Membrane</keyword>
<keyword evidence="1" id="KW-0812">Transmembrane</keyword>
<dbReference type="Pfam" id="PF11674">
    <property type="entry name" value="DUF3270"/>
    <property type="match status" value="1"/>
</dbReference>
<dbReference type="AlphaFoldDB" id="A0A074IS02"/>
<dbReference type="Proteomes" id="UP000027855">
    <property type="component" value="Unassembled WGS sequence"/>
</dbReference>
<protein>
    <recommendedName>
        <fullName evidence="4">DUF3270 family protein</fullName>
    </recommendedName>
</protein>
<feature type="transmembrane region" description="Helical" evidence="1">
    <location>
        <begin position="69"/>
        <end position="90"/>
    </location>
</feature>
<keyword evidence="1" id="KW-1133">Transmembrane helix</keyword>
<feature type="transmembrane region" description="Helical" evidence="1">
    <location>
        <begin position="43"/>
        <end position="63"/>
    </location>
</feature>
<dbReference type="InterPro" id="IPR021688">
    <property type="entry name" value="DUF3270"/>
</dbReference>
<dbReference type="EMBL" id="JJMT01000033">
    <property type="protein sequence ID" value="KEO43263.1"/>
    <property type="molecule type" value="Genomic_DNA"/>
</dbReference>
<evidence type="ECO:0000313" key="3">
    <source>
        <dbReference type="Proteomes" id="UP000027855"/>
    </source>
</evidence>
<evidence type="ECO:0000313" key="2">
    <source>
        <dbReference type="EMBL" id="KEO43263.1"/>
    </source>
</evidence>
<dbReference type="RefSeq" id="WP_037603906.1">
    <property type="nucleotide sequence ID" value="NZ_CACRUJ010000005.1"/>
</dbReference>
<name>A0A074IS02_STRSL</name>
<proteinExistence type="predicted"/>
<comment type="caution">
    <text evidence="2">The sequence shown here is derived from an EMBL/GenBank/DDBJ whole genome shotgun (WGS) entry which is preliminary data.</text>
</comment>
<evidence type="ECO:0008006" key="4">
    <source>
        <dbReference type="Google" id="ProtNLM"/>
    </source>
</evidence>
<accession>A0A074IS02</accession>